<evidence type="ECO:0000313" key="2">
    <source>
        <dbReference type="EMBL" id="RCK49152.1"/>
    </source>
</evidence>
<keyword evidence="1" id="KW-0732">Signal</keyword>
<sequence>MQPLLRVLTIIGMTICVATPGAMSATAGETVSFPFDPATGESRLYDVVKTRETRRNLQSDQTSTNRLTMSIPITVTGKDDQGFEMRASYNDIAITAPDADDPAYRLATGLARLTEGFGFEFRTTDTGVPVALTNMEAVKTDLLPRVFAKLDDVIAHYTDNPRMAATLDPVRQAFANMSAGAGVQITLRDVLPVFSVTGIELTLNEPLAIHREIPWELTGSNLVVTGEMKITAINEDQATIALSQSYTRESVRNGIAFLLSQMAGMDKASMERTTKQLRAWEDYDIQTTITATLPRSGGWPTQINHHQTFIAAGQTQTTRLSYRLAN</sequence>
<evidence type="ECO:0000256" key="1">
    <source>
        <dbReference type="SAM" id="SignalP"/>
    </source>
</evidence>
<reference evidence="2 3" key="1">
    <citation type="submission" date="2014-07" db="EMBL/GenBank/DDBJ databases">
        <title>Draft genome sequence of Thalassospira profundimaris PR54-5.</title>
        <authorList>
            <person name="Lai Q."/>
            <person name="Shao Z."/>
        </authorList>
    </citation>
    <scope>NUCLEOTIDE SEQUENCE [LARGE SCALE GENOMIC DNA]</scope>
    <source>
        <strain evidence="2 3">PR54-5</strain>
    </source>
</reference>
<organism evidence="2 3">
    <name type="scientific">Thalassospira profundimaris</name>
    <dbReference type="NCBI Taxonomy" id="502049"/>
    <lineage>
        <taxon>Bacteria</taxon>
        <taxon>Pseudomonadati</taxon>
        <taxon>Pseudomonadota</taxon>
        <taxon>Alphaproteobacteria</taxon>
        <taxon>Rhodospirillales</taxon>
        <taxon>Thalassospiraceae</taxon>
        <taxon>Thalassospira</taxon>
    </lineage>
</organism>
<dbReference type="AlphaFoldDB" id="A0A367X8Z5"/>
<dbReference type="Proteomes" id="UP000252255">
    <property type="component" value="Unassembled WGS sequence"/>
</dbReference>
<feature type="signal peptide" evidence="1">
    <location>
        <begin position="1"/>
        <end position="24"/>
    </location>
</feature>
<feature type="chain" id="PRO_5016925419" evidence="1">
    <location>
        <begin position="25"/>
        <end position="326"/>
    </location>
</feature>
<dbReference type="EMBL" id="JPWI01000001">
    <property type="protein sequence ID" value="RCK49152.1"/>
    <property type="molecule type" value="Genomic_DNA"/>
</dbReference>
<comment type="caution">
    <text evidence="2">The sequence shown here is derived from an EMBL/GenBank/DDBJ whole genome shotgun (WGS) entry which is preliminary data.</text>
</comment>
<dbReference type="RefSeq" id="WP_114096432.1">
    <property type="nucleotide sequence ID" value="NZ_JPWI01000001.1"/>
</dbReference>
<proteinExistence type="predicted"/>
<name>A0A367X8Z5_9PROT</name>
<gene>
    <name evidence="2" type="ORF">TH30_02160</name>
</gene>
<accession>A0A367X8Z5</accession>
<evidence type="ECO:0000313" key="3">
    <source>
        <dbReference type="Proteomes" id="UP000252255"/>
    </source>
</evidence>
<protein>
    <submittedName>
        <fullName evidence="2">Uncharacterized protein</fullName>
    </submittedName>
</protein>